<dbReference type="AlphaFoldDB" id="A0A9D3W1U5"/>
<gene>
    <name evidence="1" type="ORF">J1N35_011297</name>
</gene>
<proteinExistence type="predicted"/>
<feature type="non-terminal residue" evidence="1">
    <location>
        <position position="1"/>
    </location>
</feature>
<protein>
    <submittedName>
        <fullName evidence="1">Uncharacterized protein</fullName>
    </submittedName>
</protein>
<keyword evidence="2" id="KW-1185">Reference proteome</keyword>
<evidence type="ECO:0000313" key="2">
    <source>
        <dbReference type="Proteomes" id="UP000828251"/>
    </source>
</evidence>
<reference evidence="1 2" key="1">
    <citation type="journal article" date="2021" name="Plant Biotechnol. J.">
        <title>Multi-omics assisted identification of the key and species-specific regulatory components of drought-tolerant mechanisms in Gossypium stocksii.</title>
        <authorList>
            <person name="Yu D."/>
            <person name="Ke L."/>
            <person name="Zhang D."/>
            <person name="Wu Y."/>
            <person name="Sun Y."/>
            <person name="Mei J."/>
            <person name="Sun J."/>
            <person name="Sun Y."/>
        </authorList>
    </citation>
    <scope>NUCLEOTIDE SEQUENCE [LARGE SCALE GENOMIC DNA]</scope>
    <source>
        <strain evidence="2">cv. E1</strain>
        <tissue evidence="1">Leaf</tissue>
    </source>
</reference>
<dbReference type="EMBL" id="JAIQCV010000004">
    <property type="protein sequence ID" value="KAH1107529.1"/>
    <property type="molecule type" value="Genomic_DNA"/>
</dbReference>
<accession>A0A9D3W1U5</accession>
<organism evidence="1 2">
    <name type="scientific">Gossypium stocksii</name>
    <dbReference type="NCBI Taxonomy" id="47602"/>
    <lineage>
        <taxon>Eukaryota</taxon>
        <taxon>Viridiplantae</taxon>
        <taxon>Streptophyta</taxon>
        <taxon>Embryophyta</taxon>
        <taxon>Tracheophyta</taxon>
        <taxon>Spermatophyta</taxon>
        <taxon>Magnoliopsida</taxon>
        <taxon>eudicotyledons</taxon>
        <taxon>Gunneridae</taxon>
        <taxon>Pentapetalae</taxon>
        <taxon>rosids</taxon>
        <taxon>malvids</taxon>
        <taxon>Malvales</taxon>
        <taxon>Malvaceae</taxon>
        <taxon>Malvoideae</taxon>
        <taxon>Gossypium</taxon>
    </lineage>
</organism>
<evidence type="ECO:0000313" key="1">
    <source>
        <dbReference type="EMBL" id="KAH1107529.1"/>
    </source>
</evidence>
<dbReference type="Proteomes" id="UP000828251">
    <property type="component" value="Unassembled WGS sequence"/>
</dbReference>
<sequence>MSVLSNLEWMIQWMQEVIPIYEDYVKKNGMKLSQFLTNKYQAIVHQAWRGGIGRRGRFEGRLGGAVGSQI</sequence>
<dbReference type="OrthoDB" id="10516926at2759"/>
<feature type="non-terminal residue" evidence="1">
    <location>
        <position position="70"/>
    </location>
</feature>
<name>A0A9D3W1U5_9ROSI</name>
<comment type="caution">
    <text evidence="1">The sequence shown here is derived from an EMBL/GenBank/DDBJ whole genome shotgun (WGS) entry which is preliminary data.</text>
</comment>